<gene>
    <name evidence="1" type="ORF">M569_10870</name>
</gene>
<keyword evidence="2" id="KW-1185">Reference proteome</keyword>
<dbReference type="EMBL" id="AUSU01005161">
    <property type="protein sequence ID" value="EPS63913.1"/>
    <property type="molecule type" value="Genomic_DNA"/>
</dbReference>
<comment type="caution">
    <text evidence="1">The sequence shown here is derived from an EMBL/GenBank/DDBJ whole genome shotgun (WGS) entry which is preliminary data.</text>
</comment>
<dbReference type="OrthoDB" id="1928104at2759"/>
<dbReference type="AlphaFoldDB" id="S8DLR2"/>
<protein>
    <submittedName>
        <fullName evidence="1">Uncharacterized protein</fullName>
    </submittedName>
</protein>
<proteinExistence type="predicted"/>
<evidence type="ECO:0000313" key="2">
    <source>
        <dbReference type="Proteomes" id="UP000015453"/>
    </source>
</evidence>
<organism evidence="1 2">
    <name type="scientific">Genlisea aurea</name>
    <dbReference type="NCBI Taxonomy" id="192259"/>
    <lineage>
        <taxon>Eukaryota</taxon>
        <taxon>Viridiplantae</taxon>
        <taxon>Streptophyta</taxon>
        <taxon>Embryophyta</taxon>
        <taxon>Tracheophyta</taxon>
        <taxon>Spermatophyta</taxon>
        <taxon>Magnoliopsida</taxon>
        <taxon>eudicotyledons</taxon>
        <taxon>Gunneridae</taxon>
        <taxon>Pentapetalae</taxon>
        <taxon>asterids</taxon>
        <taxon>lamiids</taxon>
        <taxon>Lamiales</taxon>
        <taxon>Lentibulariaceae</taxon>
        <taxon>Genlisea</taxon>
    </lineage>
</organism>
<feature type="non-terminal residue" evidence="1">
    <location>
        <position position="1"/>
    </location>
</feature>
<name>S8DLR2_9LAMI</name>
<reference evidence="1 2" key="1">
    <citation type="journal article" date="2013" name="BMC Genomics">
        <title>The miniature genome of a carnivorous plant Genlisea aurea contains a low number of genes and short non-coding sequences.</title>
        <authorList>
            <person name="Leushkin E.V."/>
            <person name="Sutormin R.A."/>
            <person name="Nabieva E.R."/>
            <person name="Penin A.A."/>
            <person name="Kondrashov A.S."/>
            <person name="Logacheva M.D."/>
        </authorList>
    </citation>
    <scope>NUCLEOTIDE SEQUENCE [LARGE SCALE GENOMIC DNA]</scope>
</reference>
<dbReference type="PANTHER" id="PTHR47872:SF1">
    <property type="entry name" value="NUCLEAR RNA EXPORT FACTOR SDE5-RELATED"/>
    <property type="match status" value="1"/>
</dbReference>
<sequence>DAFVKKDYEAAEALMEKGNFFMRKSREADEKSSQRLVKDSEGKEEYSINLQYFDPKDAIYHLKFQLSTFSGLPNVRYMNVVTGTSDCDSRKRRRRKRLITRLLEEEKIPWTEEGNGWIIKIRVDQIDPKKLDF</sequence>
<dbReference type="Proteomes" id="UP000015453">
    <property type="component" value="Unassembled WGS sequence"/>
</dbReference>
<evidence type="ECO:0000313" key="1">
    <source>
        <dbReference type="EMBL" id="EPS63913.1"/>
    </source>
</evidence>
<accession>S8DLR2</accession>
<dbReference type="PANTHER" id="PTHR47872">
    <property type="entry name" value="NUCLEAR RNA EXPORT FACTOR SDE5-RELATED"/>
    <property type="match status" value="1"/>
</dbReference>
<feature type="non-terminal residue" evidence="1">
    <location>
        <position position="133"/>
    </location>
</feature>